<dbReference type="EMBL" id="HAED01007629">
    <property type="protein sequence ID" value="SBQ93841.1"/>
    <property type="molecule type" value="Transcribed_RNA"/>
</dbReference>
<name>A0A1A8I8L0_NOTKU</name>
<reference evidence="1" key="1">
    <citation type="submission" date="2016-05" db="EMBL/GenBank/DDBJ databases">
        <authorList>
            <person name="Lavstsen T."/>
            <person name="Jespersen J.S."/>
        </authorList>
    </citation>
    <scope>NUCLEOTIDE SEQUENCE</scope>
    <source>
        <tissue evidence="1">Brain</tissue>
    </source>
</reference>
<reference evidence="1" key="2">
    <citation type="submission" date="2016-06" db="EMBL/GenBank/DDBJ databases">
        <title>The genome of a short-lived fish provides insights into sex chromosome evolution and the genetic control of aging.</title>
        <authorList>
            <person name="Reichwald K."/>
            <person name="Felder M."/>
            <person name="Petzold A."/>
            <person name="Koch P."/>
            <person name="Groth M."/>
            <person name="Platzer M."/>
        </authorList>
    </citation>
    <scope>NUCLEOTIDE SEQUENCE</scope>
    <source>
        <tissue evidence="1">Brain</tissue>
    </source>
</reference>
<feature type="non-terminal residue" evidence="1">
    <location>
        <position position="1"/>
    </location>
</feature>
<evidence type="ECO:0000313" key="1">
    <source>
        <dbReference type="EMBL" id="SBQ93841.1"/>
    </source>
</evidence>
<proteinExistence type="predicted"/>
<organism evidence="1">
    <name type="scientific">Nothobranchius kuhntae</name>
    <name type="common">Beira killifish</name>
    <dbReference type="NCBI Taxonomy" id="321403"/>
    <lineage>
        <taxon>Eukaryota</taxon>
        <taxon>Metazoa</taxon>
        <taxon>Chordata</taxon>
        <taxon>Craniata</taxon>
        <taxon>Vertebrata</taxon>
        <taxon>Euteleostomi</taxon>
        <taxon>Actinopterygii</taxon>
        <taxon>Neopterygii</taxon>
        <taxon>Teleostei</taxon>
        <taxon>Neoteleostei</taxon>
        <taxon>Acanthomorphata</taxon>
        <taxon>Ovalentaria</taxon>
        <taxon>Atherinomorphae</taxon>
        <taxon>Cyprinodontiformes</taxon>
        <taxon>Nothobranchiidae</taxon>
        <taxon>Nothobranchius</taxon>
    </lineage>
</organism>
<sequence>LSPLKTISLITHDGSSSPTSVMHMASVISCTCCHRRLT</sequence>
<gene>
    <name evidence="1" type="primary">Nfu_g_1_009954</name>
</gene>
<protein>
    <submittedName>
        <fullName evidence="1">Uncharacterized protein</fullName>
    </submittedName>
</protein>
<feature type="non-terminal residue" evidence="1">
    <location>
        <position position="38"/>
    </location>
</feature>
<dbReference type="AlphaFoldDB" id="A0A1A8I8L0"/>
<accession>A0A1A8I8L0</accession>